<evidence type="ECO:0000256" key="6">
    <source>
        <dbReference type="SAM" id="Phobius"/>
    </source>
</evidence>
<evidence type="ECO:0000256" key="3">
    <source>
        <dbReference type="ARBA" id="ARBA00022989"/>
    </source>
</evidence>
<keyword evidence="4 6" id="KW-0472">Membrane</keyword>
<evidence type="ECO:0000313" key="9">
    <source>
        <dbReference type="EMBL" id="CAL1133743.1"/>
    </source>
</evidence>
<keyword evidence="2 6" id="KW-0812">Transmembrane</keyword>
<dbReference type="GO" id="GO:0016020">
    <property type="term" value="C:membrane"/>
    <property type="evidence" value="ECO:0007669"/>
    <property type="project" value="UniProtKB-SubCell"/>
</dbReference>
<dbReference type="InterPro" id="IPR012919">
    <property type="entry name" value="SUN_dom"/>
</dbReference>
<reference evidence="9" key="2">
    <citation type="submission" date="2024-04" db="EMBL/GenBank/DDBJ databases">
        <authorList>
            <person name="Chen Y."/>
            <person name="Shah S."/>
            <person name="Dougan E. K."/>
            <person name="Thang M."/>
            <person name="Chan C."/>
        </authorList>
    </citation>
    <scope>NUCLEOTIDE SEQUENCE [LARGE SCALE GENOMIC DNA]</scope>
</reference>
<evidence type="ECO:0000313" key="8">
    <source>
        <dbReference type="EMBL" id="CAI3980368.1"/>
    </source>
</evidence>
<keyword evidence="3 6" id="KW-1133">Transmembrane helix</keyword>
<evidence type="ECO:0000313" key="10">
    <source>
        <dbReference type="EMBL" id="CAL4767680.1"/>
    </source>
</evidence>
<evidence type="ECO:0000259" key="7">
    <source>
        <dbReference type="PROSITE" id="PS51469"/>
    </source>
</evidence>
<dbReference type="GO" id="GO:0005635">
    <property type="term" value="C:nuclear envelope"/>
    <property type="evidence" value="ECO:0007669"/>
    <property type="project" value="TreeGrafter"/>
</dbReference>
<feature type="compositionally biased region" description="Basic and acidic residues" evidence="5">
    <location>
        <begin position="713"/>
        <end position="722"/>
    </location>
</feature>
<dbReference type="EMBL" id="CAMXCT010000556">
    <property type="protein sequence ID" value="CAI3980368.1"/>
    <property type="molecule type" value="Genomic_DNA"/>
</dbReference>
<dbReference type="Gene3D" id="2.60.120.260">
    <property type="entry name" value="Galactose-binding domain-like"/>
    <property type="match status" value="1"/>
</dbReference>
<gene>
    <name evidence="8" type="ORF">C1SCF055_LOCUS8247</name>
</gene>
<dbReference type="Proteomes" id="UP001152797">
    <property type="component" value="Unassembled WGS sequence"/>
</dbReference>
<evidence type="ECO:0000313" key="11">
    <source>
        <dbReference type="Proteomes" id="UP001152797"/>
    </source>
</evidence>
<dbReference type="PROSITE" id="PS51469">
    <property type="entry name" value="SUN"/>
    <property type="match status" value="1"/>
</dbReference>
<dbReference type="PANTHER" id="PTHR12911:SF8">
    <property type="entry name" value="KLAROID PROTEIN-RELATED"/>
    <property type="match status" value="1"/>
</dbReference>
<reference evidence="8" key="1">
    <citation type="submission" date="2022-10" db="EMBL/GenBank/DDBJ databases">
        <authorList>
            <person name="Chen Y."/>
            <person name="Dougan E. K."/>
            <person name="Chan C."/>
            <person name="Rhodes N."/>
            <person name="Thang M."/>
        </authorList>
    </citation>
    <scope>NUCLEOTIDE SEQUENCE</scope>
</reference>
<evidence type="ECO:0000256" key="1">
    <source>
        <dbReference type="ARBA" id="ARBA00004370"/>
    </source>
</evidence>
<feature type="compositionally biased region" description="Polar residues" evidence="5">
    <location>
        <begin position="612"/>
        <end position="621"/>
    </location>
</feature>
<dbReference type="Pfam" id="PF07738">
    <property type="entry name" value="Sad1_UNC"/>
    <property type="match status" value="1"/>
</dbReference>
<feature type="compositionally biased region" description="Basic and acidic residues" evidence="5">
    <location>
        <begin position="691"/>
        <end position="700"/>
    </location>
</feature>
<organism evidence="8">
    <name type="scientific">Cladocopium goreaui</name>
    <dbReference type="NCBI Taxonomy" id="2562237"/>
    <lineage>
        <taxon>Eukaryota</taxon>
        <taxon>Sar</taxon>
        <taxon>Alveolata</taxon>
        <taxon>Dinophyceae</taxon>
        <taxon>Suessiales</taxon>
        <taxon>Symbiodiniaceae</taxon>
        <taxon>Cladocopium</taxon>
    </lineage>
</organism>
<feature type="domain" description="SUN" evidence="7">
    <location>
        <begin position="177"/>
        <end position="342"/>
    </location>
</feature>
<evidence type="ECO:0000256" key="5">
    <source>
        <dbReference type="SAM" id="MobiDB-lite"/>
    </source>
</evidence>
<feature type="transmembrane region" description="Helical" evidence="6">
    <location>
        <begin position="32"/>
        <end position="59"/>
    </location>
</feature>
<accession>A0A9P1BVZ0</accession>
<dbReference type="OrthoDB" id="442057at2759"/>
<dbReference type="AlphaFoldDB" id="A0A9P1BVZ0"/>
<sequence>MYASRACGIRRSVQDLRSQLGIQAKDRNTKRLGVALAAFCAATVCIGGMLVIAFVALLAGEGADPSTPMPPIPLVPSTPDLPGPAVRDMNQEDLSDLTWKRLQRLEEAFAKIPGGRADAAAALKAAEEARDAEQKAWAAARAAETAAQRLAGGTSQPLAAADPTLDLGVDWAAWRAGAEIDHSHTTPGLHRGFWGRAARILTSMVPSWRMLVTASHPPEVVLTWETGPPSRCFAVEGSTGAKVSIIFWRPIRPSHVALEQSPSWALDPRASPRDFEVHAWPTGMDDPYSMQIGRFEFEGSSQVFNLTADVGLVRGLQFRFQRNWGEEHQTLICRLRVFGNQKAETVICLPCVTCGTCVTCVMLSPDPEAAAPVAAAVSEDIEVLDQDTADIVAEAAEAVLTGKQEFQKLNVASDFRDLKRWLGQRKLTEYLTFAPMDSEELRQTNCSNETAMYAKYENPDSGMAPDSSWRTAYHGTWFYSLRNVLYHGVLLESRNTHIGHEFWEPGVYVSPKFETAREYARAHQMFNDGNYYRCVLKVVYDPDQVKKERERGGGQVVVPSCAVAIIGVIFCADDPPRKGEERFENWSDDLEVIPAKEIAKEEFIKDQREQESLQPQTSQEVQPKPEEAKVSQNSVEGSARSGRSSKEDENDEKVVEKSKEQTGLRDFFGQYRRPGQAGPPGPPGPPRGQPRRGDHADGGNRRSRSPRTRMPRRHDSLVKLAT</sequence>
<name>A0A9P1BVZ0_9DINO</name>
<protein>
    <submittedName>
        <fullName evidence="10">SUN domain-containing protein 2 (AtSUN2)</fullName>
    </submittedName>
</protein>
<dbReference type="InterPro" id="IPR045119">
    <property type="entry name" value="SUN1-5"/>
</dbReference>
<evidence type="ECO:0000256" key="4">
    <source>
        <dbReference type="ARBA" id="ARBA00023136"/>
    </source>
</evidence>
<feature type="compositionally biased region" description="Pro residues" evidence="5">
    <location>
        <begin position="677"/>
        <end position="688"/>
    </location>
</feature>
<proteinExistence type="predicted"/>
<keyword evidence="11" id="KW-1185">Reference proteome</keyword>
<feature type="compositionally biased region" description="Basic and acidic residues" evidence="5">
    <location>
        <begin position="644"/>
        <end position="663"/>
    </location>
</feature>
<dbReference type="PANTHER" id="PTHR12911">
    <property type="entry name" value="SAD1/UNC-84-LIKE PROTEIN-RELATED"/>
    <property type="match status" value="1"/>
</dbReference>
<evidence type="ECO:0000256" key="2">
    <source>
        <dbReference type="ARBA" id="ARBA00022692"/>
    </source>
</evidence>
<dbReference type="GO" id="GO:0043495">
    <property type="term" value="F:protein-membrane adaptor activity"/>
    <property type="evidence" value="ECO:0007669"/>
    <property type="project" value="TreeGrafter"/>
</dbReference>
<feature type="compositionally biased region" description="Basic residues" evidence="5">
    <location>
        <begin position="701"/>
        <end position="712"/>
    </location>
</feature>
<dbReference type="EMBL" id="CAMXCT020000556">
    <property type="protein sequence ID" value="CAL1133743.1"/>
    <property type="molecule type" value="Genomic_DNA"/>
</dbReference>
<feature type="region of interest" description="Disordered" evidence="5">
    <location>
        <begin position="607"/>
        <end position="722"/>
    </location>
</feature>
<comment type="subcellular location">
    <subcellularLocation>
        <location evidence="1">Membrane</location>
    </subcellularLocation>
</comment>
<dbReference type="EMBL" id="CAMXCT030000556">
    <property type="protein sequence ID" value="CAL4767680.1"/>
    <property type="molecule type" value="Genomic_DNA"/>
</dbReference>
<comment type="caution">
    <text evidence="8">The sequence shown here is derived from an EMBL/GenBank/DDBJ whole genome shotgun (WGS) entry which is preliminary data.</text>
</comment>